<keyword evidence="2" id="KW-1185">Reference proteome</keyword>
<gene>
    <name evidence="1" type="ORF">LITE_LOCUS29923</name>
</gene>
<proteinExistence type="predicted"/>
<reference evidence="1" key="1">
    <citation type="submission" date="2022-08" db="EMBL/GenBank/DDBJ databases">
        <authorList>
            <person name="Gutierrez-Valencia J."/>
        </authorList>
    </citation>
    <scope>NUCLEOTIDE SEQUENCE</scope>
</reference>
<evidence type="ECO:0000313" key="1">
    <source>
        <dbReference type="EMBL" id="CAI0448744.1"/>
    </source>
</evidence>
<accession>A0AAV0MRP9</accession>
<comment type="caution">
    <text evidence="1">The sequence shown here is derived from an EMBL/GenBank/DDBJ whole genome shotgun (WGS) entry which is preliminary data.</text>
</comment>
<sequence>MQRAAVVYNQKTETKKQYRNTEKGGDGDNAVLAFVKGVLLAF</sequence>
<dbReference type="EMBL" id="CAMGYJ010000007">
    <property type="protein sequence ID" value="CAI0448744.1"/>
    <property type="molecule type" value="Genomic_DNA"/>
</dbReference>
<dbReference type="AlphaFoldDB" id="A0AAV0MRP9"/>
<name>A0AAV0MRP9_9ROSI</name>
<dbReference type="Proteomes" id="UP001154282">
    <property type="component" value="Unassembled WGS sequence"/>
</dbReference>
<organism evidence="1 2">
    <name type="scientific">Linum tenue</name>
    <dbReference type="NCBI Taxonomy" id="586396"/>
    <lineage>
        <taxon>Eukaryota</taxon>
        <taxon>Viridiplantae</taxon>
        <taxon>Streptophyta</taxon>
        <taxon>Embryophyta</taxon>
        <taxon>Tracheophyta</taxon>
        <taxon>Spermatophyta</taxon>
        <taxon>Magnoliopsida</taxon>
        <taxon>eudicotyledons</taxon>
        <taxon>Gunneridae</taxon>
        <taxon>Pentapetalae</taxon>
        <taxon>rosids</taxon>
        <taxon>fabids</taxon>
        <taxon>Malpighiales</taxon>
        <taxon>Linaceae</taxon>
        <taxon>Linum</taxon>
    </lineage>
</organism>
<evidence type="ECO:0000313" key="2">
    <source>
        <dbReference type="Proteomes" id="UP001154282"/>
    </source>
</evidence>
<protein>
    <submittedName>
        <fullName evidence="1">Uncharacterized protein</fullName>
    </submittedName>
</protein>